<feature type="region of interest" description="Disordered" evidence="1">
    <location>
        <begin position="215"/>
        <end position="622"/>
    </location>
</feature>
<proteinExistence type="predicted"/>
<feature type="compositionally biased region" description="Polar residues" evidence="1">
    <location>
        <begin position="1"/>
        <end position="19"/>
    </location>
</feature>
<feature type="compositionally biased region" description="Basic residues" evidence="1">
    <location>
        <begin position="230"/>
        <end position="242"/>
    </location>
</feature>
<evidence type="ECO:0000313" key="2">
    <source>
        <dbReference type="EnsemblMetazoa" id="ENSAATROPP003689"/>
    </source>
</evidence>
<feature type="region of interest" description="Disordered" evidence="1">
    <location>
        <begin position="1"/>
        <end position="66"/>
    </location>
</feature>
<reference evidence="3" key="1">
    <citation type="submission" date="2021-09" db="EMBL/GenBank/DDBJ databases">
        <authorList>
            <consortium name="Infravec"/>
            <person name="Campbell I L."/>
            <person name="Maslen G."/>
            <person name="Yates A."/>
        </authorList>
    </citation>
    <scope>NUCLEOTIDE SEQUENCE [LARGE SCALE GENOMIC DNA]</scope>
    <source>
        <strain evidence="3">Infravec2 EBRE</strain>
    </source>
</reference>
<feature type="compositionally biased region" description="Low complexity" evidence="1">
    <location>
        <begin position="547"/>
        <end position="562"/>
    </location>
</feature>
<name>A0AAG5CYN8_ANOAO</name>
<evidence type="ECO:0000313" key="3">
    <source>
        <dbReference type="Proteomes" id="UP000075880"/>
    </source>
</evidence>
<dbReference type="Proteomes" id="UP000075880">
    <property type="component" value="Unassembled WGS sequence"/>
</dbReference>
<reference evidence="2" key="2">
    <citation type="submission" date="2024-04" db="UniProtKB">
        <authorList>
            <consortium name="EnsemblMetazoa"/>
        </authorList>
    </citation>
    <scope>IDENTIFICATION</scope>
    <source>
        <strain evidence="2">EBRO</strain>
    </source>
</reference>
<feature type="compositionally biased region" description="Basic and acidic residues" evidence="1">
    <location>
        <begin position="436"/>
        <end position="445"/>
    </location>
</feature>
<dbReference type="EnsemblMetazoa" id="ENSAATROPT003843">
    <property type="protein sequence ID" value="ENSAATROPP003689"/>
    <property type="gene ID" value="ENSAATROPG003036"/>
</dbReference>
<dbReference type="EnsemblMetazoa" id="ENSAATROPT003841">
    <property type="protein sequence ID" value="ENSAATROPP003687"/>
    <property type="gene ID" value="ENSAATROPG003036"/>
</dbReference>
<dbReference type="AlphaFoldDB" id="A0AAG5CYN8"/>
<evidence type="ECO:0000256" key="1">
    <source>
        <dbReference type="SAM" id="MobiDB-lite"/>
    </source>
</evidence>
<feature type="compositionally biased region" description="Basic and acidic residues" evidence="1">
    <location>
        <begin position="257"/>
        <end position="270"/>
    </location>
</feature>
<accession>A0AAG5CYN8</accession>
<organism evidence="2 3">
    <name type="scientific">Anopheles atroparvus</name>
    <name type="common">European mosquito</name>
    <dbReference type="NCBI Taxonomy" id="41427"/>
    <lineage>
        <taxon>Eukaryota</taxon>
        <taxon>Metazoa</taxon>
        <taxon>Ecdysozoa</taxon>
        <taxon>Arthropoda</taxon>
        <taxon>Hexapoda</taxon>
        <taxon>Insecta</taxon>
        <taxon>Pterygota</taxon>
        <taxon>Neoptera</taxon>
        <taxon>Endopterygota</taxon>
        <taxon>Diptera</taxon>
        <taxon>Nematocera</taxon>
        <taxon>Culicoidea</taxon>
        <taxon>Culicidae</taxon>
        <taxon>Anophelinae</taxon>
        <taxon>Anopheles</taxon>
    </lineage>
</organism>
<keyword evidence="3" id="KW-1185">Reference proteome</keyword>
<feature type="region of interest" description="Disordered" evidence="1">
    <location>
        <begin position="637"/>
        <end position="776"/>
    </location>
</feature>
<sequence length="776" mass="85680">MVKCDFQNSENRAQLTSPKPNDVVLSNEEDTTEFKTPVAPAPKRRLYSKKAFDTKTPENKTPSPFAKISSQDYLNILDNLMNETHVENGQNDSETDETYINRQQQQAVGRRVLPSRASRSKIKTLSVDELAGVSPEMKICKPKFLPEMSPLLQETDEASLLANDRRRVLFQNEVAVKEFDSPNIVGDIIKKVTGRGRRGRALEASSVLEEVKVAEVSQDSYPTDDDQNTKPKRAPRKPRTKQVKAVESVEPAVAPIKETKGRRGANKENVLDSTSSEVAHVITEVSDSAQPTEQQEEISLGPRKTRTKQVKENEPPTTPIKVTKGRRGAKKENAPDLALDSSTVSEAVEITEASQSTQFAEEQEESSKRPRKTRTKQVKEIDYVKAPTTPIKVTKGRRGAKKENTPDLALDSSTVSEAVEITEASQSTQFAQEQEESSKKSRETKTTQVEGIESIEPPITSIKETKGSRGAKRKNALDSLMDSSTISEEVKMFEASQVAQPVEEQEESSKRPRKTKTKQVEEIGSVVPKTTPIKETKGRRGAKQKNALDPALDPALDASSASEVVKIVEASQGAQPVEEQEESSKRPRKTRTKKVEEMRSDEPTTTPIKETKGRRGAKQKNVIDPSLDACILSEAEKAIEDDAQPAEEVSSKRPRKTRAKQLAVSDSVTLVSSPIKETRARRAPRKNVQVAGTDLDESFIPPTPEPKAMEIKEVEGTGLDGSTLRISPQKTTKTTKRRNQVETAPNEKTKLEESTSDSLPIKRKRGRPVGSGKAKA</sequence>
<feature type="compositionally biased region" description="Basic and acidic residues" evidence="1">
    <location>
        <begin position="593"/>
        <end position="602"/>
    </location>
</feature>
<protein>
    <submittedName>
        <fullName evidence="2">Uncharacterized protein</fullName>
    </submittedName>
</protein>